<evidence type="ECO:0000313" key="1">
    <source>
        <dbReference type="EMBL" id="TDL43015.1"/>
    </source>
</evidence>
<dbReference type="RefSeq" id="WP_133410276.1">
    <property type="nucleotide sequence ID" value="NZ_SMZT01000003.1"/>
</dbReference>
<evidence type="ECO:0000313" key="2">
    <source>
        <dbReference type="Proteomes" id="UP000295163"/>
    </source>
</evidence>
<sequence length="97" mass="10675">MEAAALEHFDGTDWSEVCSNGVDWACELTEVSAAQRGALVLRMGTPDQPRRELLAGQAVHEVLDALQPQHPSLQWVIATDRDHVILTRAARTDTAEK</sequence>
<dbReference type="Proteomes" id="UP000295163">
    <property type="component" value="Unassembled WGS sequence"/>
</dbReference>
<organism evidence="1 2">
    <name type="scientific">Kocuria rosea</name>
    <name type="common">Deinococcus erythromyxa</name>
    <name type="synonym">Micrococcus rubens</name>
    <dbReference type="NCBI Taxonomy" id="1275"/>
    <lineage>
        <taxon>Bacteria</taxon>
        <taxon>Bacillati</taxon>
        <taxon>Actinomycetota</taxon>
        <taxon>Actinomycetes</taxon>
        <taxon>Micrococcales</taxon>
        <taxon>Micrococcaceae</taxon>
        <taxon>Kocuria</taxon>
    </lineage>
</organism>
<proteinExistence type="predicted"/>
<dbReference type="AlphaFoldDB" id="A0A4R5YE11"/>
<dbReference type="GeneID" id="64347618"/>
<dbReference type="EMBL" id="SMZT01000003">
    <property type="protein sequence ID" value="TDL43015.1"/>
    <property type="molecule type" value="Genomic_DNA"/>
</dbReference>
<comment type="caution">
    <text evidence="1">The sequence shown here is derived from an EMBL/GenBank/DDBJ whole genome shotgun (WGS) entry which is preliminary data.</text>
</comment>
<gene>
    <name evidence="1" type="ORF">E2R59_09345</name>
</gene>
<protein>
    <submittedName>
        <fullName evidence="1">Uncharacterized protein</fullName>
    </submittedName>
</protein>
<reference evidence="1 2" key="1">
    <citation type="submission" date="2019-03" db="EMBL/GenBank/DDBJ databases">
        <title>Genome Sequencing and Assembly of Various Microbes Isolated from Partially Reclaimed Soil and Acid Mine Drainage (AMD) Site.</title>
        <authorList>
            <person name="Steinbock B."/>
            <person name="Bechtold R."/>
            <person name="Sevigny J.L."/>
            <person name="Thomas D."/>
            <person name="Cuthill L.R."/>
            <person name="Aveiro Johannsen E.J."/>
            <person name="Thomas K."/>
            <person name="Ghosh A."/>
        </authorList>
    </citation>
    <scope>NUCLEOTIDE SEQUENCE [LARGE SCALE GENOMIC DNA]</scope>
    <source>
        <strain evidence="1 2">S-A3</strain>
    </source>
</reference>
<accession>A0A4R5YE11</accession>
<name>A0A4R5YE11_KOCRO</name>